<keyword evidence="4" id="KW-0808">Transferase</keyword>
<dbReference type="PANTHER" id="PTHR24421:SF10">
    <property type="entry name" value="NITRATE_NITRITE SENSOR PROTEIN NARQ"/>
    <property type="match status" value="1"/>
</dbReference>
<comment type="catalytic activity">
    <reaction evidence="1">
        <text>ATP + protein L-histidine = ADP + protein N-phospho-L-histidine.</text>
        <dbReference type="EC" id="2.7.13.3"/>
    </reaction>
</comment>
<dbReference type="Gene3D" id="1.20.5.1930">
    <property type="match status" value="1"/>
</dbReference>
<accession>A0ABP4SZJ6</accession>
<proteinExistence type="predicted"/>
<evidence type="ECO:0000313" key="13">
    <source>
        <dbReference type="Proteomes" id="UP001499851"/>
    </source>
</evidence>
<evidence type="ECO:0000256" key="8">
    <source>
        <dbReference type="ARBA" id="ARBA00023012"/>
    </source>
</evidence>
<feature type="compositionally biased region" description="Gly residues" evidence="9">
    <location>
        <begin position="427"/>
        <end position="436"/>
    </location>
</feature>
<feature type="region of interest" description="Disordered" evidence="9">
    <location>
        <begin position="414"/>
        <end position="446"/>
    </location>
</feature>
<evidence type="ECO:0000256" key="2">
    <source>
        <dbReference type="ARBA" id="ARBA00012438"/>
    </source>
</evidence>
<dbReference type="EC" id="2.7.13.3" evidence="2"/>
<feature type="transmembrane region" description="Helical" evidence="10">
    <location>
        <begin position="163"/>
        <end position="184"/>
    </location>
</feature>
<dbReference type="SUPFAM" id="SSF55874">
    <property type="entry name" value="ATPase domain of HSP90 chaperone/DNA topoisomerase II/histidine kinase"/>
    <property type="match status" value="1"/>
</dbReference>
<keyword evidence="10" id="KW-1133">Transmembrane helix</keyword>
<protein>
    <recommendedName>
        <fullName evidence="2">histidine kinase</fullName>
        <ecNumber evidence="2">2.7.13.3</ecNumber>
    </recommendedName>
</protein>
<dbReference type="Pfam" id="PF07730">
    <property type="entry name" value="HisKA_3"/>
    <property type="match status" value="1"/>
</dbReference>
<dbReference type="InterPro" id="IPR036890">
    <property type="entry name" value="HATPase_C_sf"/>
</dbReference>
<evidence type="ECO:0000256" key="3">
    <source>
        <dbReference type="ARBA" id="ARBA00022553"/>
    </source>
</evidence>
<dbReference type="EMBL" id="BAAAQF010000010">
    <property type="protein sequence ID" value="GAA1679840.1"/>
    <property type="molecule type" value="Genomic_DNA"/>
</dbReference>
<keyword evidence="13" id="KW-1185">Reference proteome</keyword>
<gene>
    <name evidence="12" type="ORF">GCM10009830_28610</name>
</gene>
<keyword evidence="5" id="KW-0547">Nucleotide-binding</keyword>
<dbReference type="CDD" id="cd16917">
    <property type="entry name" value="HATPase_UhpB-NarQ-NarX-like"/>
    <property type="match status" value="1"/>
</dbReference>
<dbReference type="Gene3D" id="3.30.565.10">
    <property type="entry name" value="Histidine kinase-like ATPase, C-terminal domain"/>
    <property type="match status" value="1"/>
</dbReference>
<dbReference type="InterPro" id="IPR011712">
    <property type="entry name" value="Sig_transdc_His_kin_sub3_dim/P"/>
</dbReference>
<dbReference type="RefSeq" id="WP_344487497.1">
    <property type="nucleotide sequence ID" value="NZ_BAAAQF010000010.1"/>
</dbReference>
<dbReference type="PANTHER" id="PTHR24421">
    <property type="entry name" value="NITRATE/NITRITE SENSOR PROTEIN NARX-RELATED"/>
    <property type="match status" value="1"/>
</dbReference>
<evidence type="ECO:0000256" key="10">
    <source>
        <dbReference type="SAM" id="Phobius"/>
    </source>
</evidence>
<keyword evidence="10" id="KW-0472">Membrane</keyword>
<evidence type="ECO:0000256" key="4">
    <source>
        <dbReference type="ARBA" id="ARBA00022679"/>
    </source>
</evidence>
<organism evidence="12 13">
    <name type="scientific">Glycomyces endophyticus</name>
    <dbReference type="NCBI Taxonomy" id="480996"/>
    <lineage>
        <taxon>Bacteria</taxon>
        <taxon>Bacillati</taxon>
        <taxon>Actinomycetota</taxon>
        <taxon>Actinomycetes</taxon>
        <taxon>Glycomycetales</taxon>
        <taxon>Glycomycetaceae</taxon>
        <taxon>Glycomyces</taxon>
    </lineage>
</organism>
<feature type="transmembrane region" description="Helical" evidence="10">
    <location>
        <begin position="34"/>
        <end position="55"/>
    </location>
</feature>
<evidence type="ECO:0000256" key="7">
    <source>
        <dbReference type="ARBA" id="ARBA00022840"/>
    </source>
</evidence>
<keyword evidence="3" id="KW-0597">Phosphoprotein</keyword>
<keyword evidence="8" id="KW-0902">Two-component regulatory system</keyword>
<reference evidence="13" key="1">
    <citation type="journal article" date="2019" name="Int. J. Syst. Evol. Microbiol.">
        <title>The Global Catalogue of Microorganisms (GCM) 10K type strain sequencing project: providing services to taxonomists for standard genome sequencing and annotation.</title>
        <authorList>
            <consortium name="The Broad Institute Genomics Platform"/>
            <consortium name="The Broad Institute Genome Sequencing Center for Infectious Disease"/>
            <person name="Wu L."/>
            <person name="Ma J."/>
        </authorList>
    </citation>
    <scope>NUCLEOTIDE SEQUENCE [LARGE SCALE GENOMIC DNA]</scope>
    <source>
        <strain evidence="13">JCM 16001</strain>
    </source>
</reference>
<feature type="transmembrane region" description="Helical" evidence="10">
    <location>
        <begin position="119"/>
        <end position="143"/>
    </location>
</feature>
<dbReference type="Proteomes" id="UP001499851">
    <property type="component" value="Unassembled WGS sequence"/>
</dbReference>
<comment type="caution">
    <text evidence="12">The sequence shown here is derived from an EMBL/GenBank/DDBJ whole genome shotgun (WGS) entry which is preliminary data.</text>
</comment>
<name>A0ABP4SZJ6_9ACTN</name>
<keyword evidence="7" id="KW-0067">ATP-binding</keyword>
<sequence length="446" mass="46866">MTASAKARRRPTPGERLDRALSRVGAAGPFSRDALFAVLVAAVTLGSFEVMARLAPADPSLRVTAGEVWTMGALATAQSLLLCARRVRPGWCLGAMIALQLPIIAIAPQIMAQGFGPAIAAYTVGGLATARFAVAIGAVAVVLETAVSTAATWGEPGAAATVANQFASSAMLYAGASVIGAYVATRRRNRAMARERAEAVLRAAREREESAVRSERTRIARELHDVAAHHLSGMVVQAAAVERLIDRDPDAAREGAAWIRSQGKETLANLRQVVGLLRERGGAGEGTAPVPGLSALEALVEESRRLGDDVRFEREGEPLVLPPIADISLYRIAQQALTNARQHAPGAAVRLRLVYEPHHVDLDAVNGRPRREPADAEHGGTGLVGMRERADLVGADFEAGPTVDGGWRVRLRLPVREADRERPGGPPGGGADGGVRSGIASGTGER</sequence>
<feature type="domain" description="Signal transduction histidine kinase subgroup 3 dimerisation and phosphoacceptor" evidence="11">
    <location>
        <begin position="215"/>
        <end position="280"/>
    </location>
</feature>
<dbReference type="InterPro" id="IPR050482">
    <property type="entry name" value="Sensor_HK_TwoCompSys"/>
</dbReference>
<evidence type="ECO:0000256" key="1">
    <source>
        <dbReference type="ARBA" id="ARBA00000085"/>
    </source>
</evidence>
<feature type="compositionally biased region" description="Basic and acidic residues" evidence="9">
    <location>
        <begin position="414"/>
        <end position="423"/>
    </location>
</feature>
<evidence type="ECO:0000313" key="12">
    <source>
        <dbReference type="EMBL" id="GAA1679840.1"/>
    </source>
</evidence>
<evidence type="ECO:0000256" key="9">
    <source>
        <dbReference type="SAM" id="MobiDB-lite"/>
    </source>
</evidence>
<keyword evidence="10" id="KW-0812">Transmembrane</keyword>
<evidence type="ECO:0000259" key="11">
    <source>
        <dbReference type="Pfam" id="PF07730"/>
    </source>
</evidence>
<feature type="transmembrane region" description="Helical" evidence="10">
    <location>
        <begin position="88"/>
        <end position="107"/>
    </location>
</feature>
<evidence type="ECO:0000256" key="6">
    <source>
        <dbReference type="ARBA" id="ARBA00022777"/>
    </source>
</evidence>
<keyword evidence="6" id="KW-0418">Kinase</keyword>
<evidence type="ECO:0000256" key="5">
    <source>
        <dbReference type="ARBA" id="ARBA00022741"/>
    </source>
</evidence>